<keyword evidence="7" id="KW-0521">NADP</keyword>
<comment type="catalytic activity">
    <reaction evidence="9">
        <text>L-ornithine + NADPH + O2 = N(5)-hydroxy-L-ornithine + NADP(+) + H2O</text>
        <dbReference type="Rhea" id="RHEA:41508"/>
        <dbReference type="ChEBI" id="CHEBI:15377"/>
        <dbReference type="ChEBI" id="CHEBI:15379"/>
        <dbReference type="ChEBI" id="CHEBI:46911"/>
        <dbReference type="ChEBI" id="CHEBI:57783"/>
        <dbReference type="ChEBI" id="CHEBI:58349"/>
        <dbReference type="ChEBI" id="CHEBI:78275"/>
        <dbReference type="EC" id="1.14.13.196"/>
    </reaction>
</comment>
<dbReference type="GeneID" id="54480983"/>
<evidence type="ECO:0000256" key="1">
    <source>
        <dbReference type="ARBA" id="ARBA00001974"/>
    </source>
</evidence>
<keyword evidence="6" id="KW-0274">FAD</keyword>
<protein>
    <recommendedName>
        <fullName evidence="4">L-ornithine N(5)-monooxygenase [NAD(P)H]</fullName>
        <ecNumber evidence="4">1.14.13.196</ecNumber>
    </recommendedName>
</protein>
<accession>A0A6A6VSH6</accession>
<evidence type="ECO:0000256" key="8">
    <source>
        <dbReference type="ARBA" id="ARBA00023002"/>
    </source>
</evidence>
<evidence type="ECO:0000256" key="9">
    <source>
        <dbReference type="ARBA" id="ARBA00047598"/>
    </source>
</evidence>
<dbReference type="EC" id="1.14.13.196" evidence="4"/>
<comment type="catalytic activity">
    <reaction evidence="10">
        <text>L-ornithine + NADH + O2 = N(5)-hydroxy-L-ornithine + NAD(+) + H2O</text>
        <dbReference type="Rhea" id="RHEA:41512"/>
        <dbReference type="ChEBI" id="CHEBI:15377"/>
        <dbReference type="ChEBI" id="CHEBI:15379"/>
        <dbReference type="ChEBI" id="CHEBI:46911"/>
        <dbReference type="ChEBI" id="CHEBI:57540"/>
        <dbReference type="ChEBI" id="CHEBI:57945"/>
        <dbReference type="ChEBI" id="CHEBI:78275"/>
        <dbReference type="EC" id="1.14.13.196"/>
    </reaction>
</comment>
<dbReference type="GO" id="GO:0006879">
    <property type="term" value="P:intracellular iron ion homeostasis"/>
    <property type="evidence" value="ECO:0007669"/>
    <property type="project" value="TreeGrafter"/>
</dbReference>
<evidence type="ECO:0000256" key="4">
    <source>
        <dbReference type="ARBA" id="ARBA00012881"/>
    </source>
</evidence>
<dbReference type="GO" id="GO:0016491">
    <property type="term" value="F:oxidoreductase activity"/>
    <property type="evidence" value="ECO:0007669"/>
    <property type="project" value="UniProtKB-KW"/>
</dbReference>
<evidence type="ECO:0000256" key="7">
    <source>
        <dbReference type="ARBA" id="ARBA00022857"/>
    </source>
</evidence>
<comment type="cofactor">
    <cofactor evidence="1">
        <name>FAD</name>
        <dbReference type="ChEBI" id="CHEBI:57692"/>
    </cofactor>
</comment>
<gene>
    <name evidence="11" type="ORF">EJ05DRAFT_225763</name>
</gene>
<keyword evidence="5" id="KW-0285">Flavoprotein</keyword>
<dbReference type="Pfam" id="PF13434">
    <property type="entry name" value="Lys_Orn_oxgnase"/>
    <property type="match status" value="1"/>
</dbReference>
<dbReference type="Proteomes" id="UP000799437">
    <property type="component" value="Unassembled WGS sequence"/>
</dbReference>
<evidence type="ECO:0000256" key="5">
    <source>
        <dbReference type="ARBA" id="ARBA00022630"/>
    </source>
</evidence>
<sequence length="390" mass="43026">MSIEASSTGAVREAPCSLAASKTGSYDYVFVGFGPSSLSLAIAIHEHDASKRIVILEQQHRFHWKPSAFLPTNHMRTSFLQDLAMQRNPRSEFTFVNYSWEAGGRGGSQQMDAWLNLGSMKPSREVWGQYLAWAAQKLENMPNVEIKYGKEVIGTKAVNPPPVAAWNVAAKDTVSQTVDILNAKKIIFATGAKMRIPPELRFIGLDNRVVHTGNFAELGDGLTKHKNEPSNVAVVGANNEAVEVFMHLHAALPNATGTLFVNDRTLRPTDGSPFTAQLLHTPTGPSRILPYELRRKSPSQPDQPSKPRPTVAEENLNGLYEMLYMQKVAYRAQRKNKFAINFTHTVSSLTPTPGSPKVTIRLTPNTPVTTIDVPENKPYDLVVLATGDER</sequence>
<keyword evidence="12" id="KW-1185">Reference proteome</keyword>
<evidence type="ECO:0000256" key="10">
    <source>
        <dbReference type="ARBA" id="ARBA00049248"/>
    </source>
</evidence>
<comment type="similarity">
    <text evidence="3">Belongs to the lysine N(6)-hydroxylase/L-ornithine N(5)-oxygenase family.</text>
</comment>
<reference evidence="11" key="1">
    <citation type="journal article" date="2020" name="Stud. Mycol.">
        <title>101 Dothideomycetes genomes: a test case for predicting lifestyles and emergence of pathogens.</title>
        <authorList>
            <person name="Haridas S."/>
            <person name="Albert R."/>
            <person name="Binder M."/>
            <person name="Bloem J."/>
            <person name="Labutti K."/>
            <person name="Salamov A."/>
            <person name="Andreopoulos B."/>
            <person name="Baker S."/>
            <person name="Barry K."/>
            <person name="Bills G."/>
            <person name="Bluhm B."/>
            <person name="Cannon C."/>
            <person name="Castanera R."/>
            <person name="Culley D."/>
            <person name="Daum C."/>
            <person name="Ezra D."/>
            <person name="Gonzalez J."/>
            <person name="Henrissat B."/>
            <person name="Kuo A."/>
            <person name="Liang C."/>
            <person name="Lipzen A."/>
            <person name="Lutzoni F."/>
            <person name="Magnuson J."/>
            <person name="Mondo S."/>
            <person name="Nolan M."/>
            <person name="Ohm R."/>
            <person name="Pangilinan J."/>
            <person name="Park H.-J."/>
            <person name="Ramirez L."/>
            <person name="Alfaro M."/>
            <person name="Sun H."/>
            <person name="Tritt A."/>
            <person name="Yoshinaga Y."/>
            <person name="Zwiers L.-H."/>
            <person name="Turgeon B."/>
            <person name="Goodwin S."/>
            <person name="Spatafora J."/>
            <person name="Crous P."/>
            <person name="Grigoriev I."/>
        </authorList>
    </citation>
    <scope>NUCLEOTIDE SEQUENCE</scope>
    <source>
        <strain evidence="11">CBS 121739</strain>
    </source>
</reference>
<proteinExistence type="inferred from homology"/>
<dbReference type="RefSeq" id="XP_033595556.1">
    <property type="nucleotide sequence ID" value="XM_033739929.1"/>
</dbReference>
<dbReference type="InterPro" id="IPR025700">
    <property type="entry name" value="Lys/Orn_oxygenase"/>
</dbReference>
<evidence type="ECO:0000256" key="3">
    <source>
        <dbReference type="ARBA" id="ARBA00007588"/>
    </source>
</evidence>
<comment type="pathway">
    <text evidence="2">Siderophore biosynthesis.</text>
</comment>
<dbReference type="Gene3D" id="3.50.50.60">
    <property type="entry name" value="FAD/NAD(P)-binding domain"/>
    <property type="match status" value="1"/>
</dbReference>
<dbReference type="PANTHER" id="PTHR42802:SF1">
    <property type="entry name" value="L-ORNITHINE N(5)-MONOOXYGENASE"/>
    <property type="match status" value="1"/>
</dbReference>
<dbReference type="AlphaFoldDB" id="A0A6A6VSH6"/>
<evidence type="ECO:0000256" key="2">
    <source>
        <dbReference type="ARBA" id="ARBA00004924"/>
    </source>
</evidence>
<organism evidence="11 12">
    <name type="scientific">Pseudovirgaria hyperparasitica</name>
    <dbReference type="NCBI Taxonomy" id="470096"/>
    <lineage>
        <taxon>Eukaryota</taxon>
        <taxon>Fungi</taxon>
        <taxon>Dikarya</taxon>
        <taxon>Ascomycota</taxon>
        <taxon>Pezizomycotina</taxon>
        <taxon>Dothideomycetes</taxon>
        <taxon>Dothideomycetes incertae sedis</taxon>
        <taxon>Acrospermales</taxon>
        <taxon>Acrospermaceae</taxon>
        <taxon>Pseudovirgaria</taxon>
    </lineage>
</organism>
<evidence type="ECO:0000313" key="12">
    <source>
        <dbReference type="Proteomes" id="UP000799437"/>
    </source>
</evidence>
<keyword evidence="8" id="KW-0560">Oxidoreductase</keyword>
<dbReference type="PANTHER" id="PTHR42802">
    <property type="entry name" value="MONOOXYGENASE"/>
    <property type="match status" value="1"/>
</dbReference>
<dbReference type="PRINTS" id="PR00368">
    <property type="entry name" value="FADPNR"/>
</dbReference>
<evidence type="ECO:0000256" key="6">
    <source>
        <dbReference type="ARBA" id="ARBA00022827"/>
    </source>
</evidence>
<dbReference type="SUPFAM" id="SSF51905">
    <property type="entry name" value="FAD/NAD(P)-binding domain"/>
    <property type="match status" value="1"/>
</dbReference>
<name>A0A6A6VSH6_9PEZI</name>
<evidence type="ECO:0000313" key="11">
    <source>
        <dbReference type="EMBL" id="KAF2753105.1"/>
    </source>
</evidence>
<dbReference type="OrthoDB" id="3519933at2759"/>
<dbReference type="EMBL" id="ML996586">
    <property type="protein sequence ID" value="KAF2753105.1"/>
    <property type="molecule type" value="Genomic_DNA"/>
</dbReference>
<dbReference type="InterPro" id="IPR036188">
    <property type="entry name" value="FAD/NAD-bd_sf"/>
</dbReference>